<feature type="transmembrane region" description="Helical" evidence="1">
    <location>
        <begin position="57"/>
        <end position="81"/>
    </location>
</feature>
<proteinExistence type="predicted"/>
<dbReference type="RefSeq" id="WP_010077151.1">
    <property type="nucleotide sequence ID" value="NC_014393.1"/>
</dbReference>
<feature type="transmembrane region" description="Helical" evidence="1">
    <location>
        <begin position="217"/>
        <end position="238"/>
    </location>
</feature>
<feature type="transmembrane region" description="Helical" evidence="1">
    <location>
        <begin position="5"/>
        <end position="21"/>
    </location>
</feature>
<sequence>MHIHIFLIVIISIAIIIFLHQKKALSLRLFLTSILTIIILFILLNPKKCIVMTLKGINLFFYSVFPSLFVFLILCNLLIAFNGVEIYSKTLGKLLCKPLRLPESCAFPIIVSILCGYPLGAKYTYSLFDEGKIDKACADRLLNIASNPSPVFVIGTLGTTMLKDTNLGYLLLLSNYIASFVMSLLMKPSRFKYKENYKSKTELFNIGMALRTSIENAINTTLMVGGFIVFFFLLTSIVNDNILIFIKNNTIKATFTGIIEMTQGCSLITSTTDNLKTKIILCSFFINFSGLSVVAQVYAFIYKYNVSIIRYMFLKLSQGFIASIVMFFLSNFYLRNTTVSANFNEQVHYLYIFLFIFLIIPILLEFIKKLFLRNNFF</sequence>
<dbReference type="Proteomes" id="UP000002730">
    <property type="component" value="Chromosome"/>
</dbReference>
<feature type="transmembrane region" description="Helical" evidence="1">
    <location>
        <begin position="167"/>
        <end position="186"/>
    </location>
</feature>
<accession>D9SLB7</accession>
<dbReference type="HOGENOM" id="CLU_051469_0_1_9"/>
<evidence type="ECO:0000256" key="1">
    <source>
        <dbReference type="SAM" id="Phobius"/>
    </source>
</evidence>
<dbReference type="eggNOG" id="COG3314">
    <property type="taxonomic scope" value="Bacteria"/>
</dbReference>
<dbReference type="STRING" id="573061.Clocel_1889"/>
<dbReference type="KEGG" id="ccb:Clocel_1889"/>
<feature type="transmembrane region" description="Helical" evidence="1">
    <location>
        <begin position="101"/>
        <end position="120"/>
    </location>
</feature>
<dbReference type="NCBIfam" id="TIGR02871">
    <property type="entry name" value="spore_ylbJ"/>
    <property type="match status" value="1"/>
</dbReference>
<dbReference type="InterPro" id="IPR023298">
    <property type="entry name" value="ATPase_P-typ_TM_dom_sf"/>
</dbReference>
<reference evidence="2 3" key="1">
    <citation type="submission" date="2010-08" db="EMBL/GenBank/DDBJ databases">
        <title>Complete sequence of Clostridium cellulovorans 743B.</title>
        <authorList>
            <consortium name="US DOE Joint Genome Institute"/>
            <person name="Lucas S."/>
            <person name="Copeland A."/>
            <person name="Lapidus A."/>
            <person name="Cheng J.-F."/>
            <person name="Bruce D."/>
            <person name="Goodwin L."/>
            <person name="Pitluck S."/>
            <person name="Chertkov O."/>
            <person name="Detter J.C."/>
            <person name="Han C."/>
            <person name="Tapia R."/>
            <person name="Land M."/>
            <person name="Hauser L."/>
            <person name="Chang Y.-J."/>
            <person name="Jeffries C."/>
            <person name="Kyrpides N."/>
            <person name="Ivanova N."/>
            <person name="Mikhailova N."/>
            <person name="Hemme C.L."/>
            <person name="Woyke T."/>
        </authorList>
    </citation>
    <scope>NUCLEOTIDE SEQUENCE [LARGE SCALE GENOMIC DNA]</scope>
    <source>
        <strain evidence="3">ATCC 35296 / DSM 3052 / OCM 3 / 743B</strain>
    </source>
</reference>
<evidence type="ECO:0000313" key="2">
    <source>
        <dbReference type="EMBL" id="ADL51633.1"/>
    </source>
</evidence>
<feature type="transmembrane region" description="Helical" evidence="1">
    <location>
        <begin position="278"/>
        <end position="301"/>
    </location>
</feature>
<feature type="transmembrane region" description="Helical" evidence="1">
    <location>
        <begin position="27"/>
        <end position="45"/>
    </location>
</feature>
<dbReference type="InterPro" id="IPR014226">
    <property type="entry name" value="Spore_IM_YlbJ"/>
</dbReference>
<keyword evidence="3" id="KW-1185">Reference proteome</keyword>
<protein>
    <submittedName>
        <fullName evidence="2">Sporulation integral membrane protein YlbJ</fullName>
    </submittedName>
</protein>
<gene>
    <name evidence="2" type="ordered locus">Clocel_1889</name>
</gene>
<feature type="transmembrane region" description="Helical" evidence="1">
    <location>
        <begin position="346"/>
        <end position="367"/>
    </location>
</feature>
<dbReference type="EMBL" id="CP002160">
    <property type="protein sequence ID" value="ADL51633.1"/>
    <property type="molecule type" value="Genomic_DNA"/>
</dbReference>
<dbReference type="SUPFAM" id="SSF81665">
    <property type="entry name" value="Calcium ATPase, transmembrane domain M"/>
    <property type="match status" value="1"/>
</dbReference>
<dbReference type="AlphaFoldDB" id="D9SLB7"/>
<feature type="transmembrane region" description="Helical" evidence="1">
    <location>
        <begin position="313"/>
        <end position="334"/>
    </location>
</feature>
<organism evidence="2 3">
    <name type="scientific">Clostridium cellulovorans (strain ATCC 35296 / DSM 3052 / OCM 3 / 743B)</name>
    <dbReference type="NCBI Taxonomy" id="573061"/>
    <lineage>
        <taxon>Bacteria</taxon>
        <taxon>Bacillati</taxon>
        <taxon>Bacillota</taxon>
        <taxon>Clostridia</taxon>
        <taxon>Eubacteriales</taxon>
        <taxon>Clostridiaceae</taxon>
        <taxon>Clostridium</taxon>
    </lineage>
</organism>
<name>D9SLB7_CLOC7</name>
<keyword evidence="1" id="KW-0472">Membrane</keyword>
<keyword evidence="1" id="KW-0812">Transmembrane</keyword>
<dbReference type="OrthoDB" id="1645614at2"/>
<keyword evidence="1" id="KW-1133">Transmembrane helix</keyword>
<evidence type="ECO:0000313" key="3">
    <source>
        <dbReference type="Proteomes" id="UP000002730"/>
    </source>
</evidence>